<keyword evidence="3" id="KW-1185">Reference proteome</keyword>
<evidence type="ECO:0000259" key="1">
    <source>
        <dbReference type="PROSITE" id="PS50075"/>
    </source>
</evidence>
<dbReference type="PROSITE" id="PS50075">
    <property type="entry name" value="CARRIER"/>
    <property type="match status" value="1"/>
</dbReference>
<evidence type="ECO:0000313" key="3">
    <source>
        <dbReference type="Proteomes" id="UP001549691"/>
    </source>
</evidence>
<protein>
    <submittedName>
        <fullName evidence="2">Phosphopantetheine-binding protein</fullName>
    </submittedName>
</protein>
<feature type="domain" description="Carrier" evidence="1">
    <location>
        <begin position="5"/>
        <end position="85"/>
    </location>
</feature>
<name>A0ABV2TQ02_9RHOO</name>
<dbReference type="InterPro" id="IPR009081">
    <property type="entry name" value="PP-bd_ACP"/>
</dbReference>
<reference evidence="2 3" key="1">
    <citation type="submission" date="2024-07" db="EMBL/GenBank/DDBJ databases">
        <title>Uliginosibacterium flavum JJ3220;KACC:17644.</title>
        <authorList>
            <person name="Kim M.K."/>
        </authorList>
    </citation>
    <scope>NUCLEOTIDE SEQUENCE [LARGE SCALE GENOMIC DNA]</scope>
    <source>
        <strain evidence="2 3">KACC:17644</strain>
    </source>
</reference>
<proteinExistence type="predicted"/>
<dbReference type="RefSeq" id="WP_354601669.1">
    <property type="nucleotide sequence ID" value="NZ_JBEWZI010000014.1"/>
</dbReference>
<accession>A0ABV2TQ02</accession>
<evidence type="ECO:0000313" key="2">
    <source>
        <dbReference type="EMBL" id="MET7015208.1"/>
    </source>
</evidence>
<dbReference type="Proteomes" id="UP001549691">
    <property type="component" value="Unassembled WGS sequence"/>
</dbReference>
<dbReference type="InterPro" id="IPR036736">
    <property type="entry name" value="ACP-like_sf"/>
</dbReference>
<dbReference type="Gene3D" id="1.10.1200.10">
    <property type="entry name" value="ACP-like"/>
    <property type="match status" value="1"/>
</dbReference>
<dbReference type="Pfam" id="PF00550">
    <property type="entry name" value="PP-binding"/>
    <property type="match status" value="1"/>
</dbReference>
<sequence>MSSLDITRQAVLQVLEESLGLGGRAAYFNDETALLGAVPELDSMAVVGVIAALEEHFGFHLADDDIDGSTFETVGTLTAFVANKLAA</sequence>
<organism evidence="2 3">
    <name type="scientific">Uliginosibacterium flavum</name>
    <dbReference type="NCBI Taxonomy" id="1396831"/>
    <lineage>
        <taxon>Bacteria</taxon>
        <taxon>Pseudomonadati</taxon>
        <taxon>Pseudomonadota</taxon>
        <taxon>Betaproteobacteria</taxon>
        <taxon>Rhodocyclales</taxon>
        <taxon>Zoogloeaceae</taxon>
        <taxon>Uliginosibacterium</taxon>
    </lineage>
</organism>
<gene>
    <name evidence="2" type="ORF">ABXR19_13515</name>
</gene>
<comment type="caution">
    <text evidence="2">The sequence shown here is derived from an EMBL/GenBank/DDBJ whole genome shotgun (WGS) entry which is preliminary data.</text>
</comment>
<dbReference type="SUPFAM" id="SSF47336">
    <property type="entry name" value="ACP-like"/>
    <property type="match status" value="1"/>
</dbReference>
<dbReference type="EMBL" id="JBEWZI010000014">
    <property type="protein sequence ID" value="MET7015208.1"/>
    <property type="molecule type" value="Genomic_DNA"/>
</dbReference>